<keyword evidence="3" id="KW-1185">Reference proteome</keyword>
<dbReference type="STRING" id="1497955.HMPREF1872_00033"/>
<proteinExistence type="predicted"/>
<dbReference type="EMBL" id="LSCV01000001">
    <property type="protein sequence ID" value="KXB42697.1"/>
    <property type="molecule type" value="Genomic_DNA"/>
</dbReference>
<reference evidence="3" key="1">
    <citation type="submission" date="2016-01" db="EMBL/GenBank/DDBJ databases">
        <authorList>
            <person name="Mitreva M."/>
            <person name="Pepin K.H."/>
            <person name="Mihindukulasuriya K.A."/>
            <person name="Fulton R."/>
            <person name="Fronick C."/>
            <person name="O'Laughlin M."/>
            <person name="Miner T."/>
            <person name="Herter B."/>
            <person name="Rosa B.A."/>
            <person name="Cordes M."/>
            <person name="Tomlinson C."/>
            <person name="Wollam A."/>
            <person name="Palsikar V.B."/>
            <person name="Mardis E.R."/>
            <person name="Wilson R.K."/>
        </authorList>
    </citation>
    <scope>NUCLEOTIDE SEQUENCE [LARGE SCALE GENOMIC DNA]</scope>
    <source>
        <strain evidence="3">KA00274</strain>
    </source>
</reference>
<dbReference type="InterPro" id="IPR011051">
    <property type="entry name" value="RmlC_Cupin_sf"/>
</dbReference>
<evidence type="ECO:0000313" key="2">
    <source>
        <dbReference type="EMBL" id="KXB42697.1"/>
    </source>
</evidence>
<protein>
    <submittedName>
        <fullName evidence="2">Cupin domain protein</fullName>
    </submittedName>
</protein>
<comment type="caution">
    <text evidence="2">The sequence shown here is derived from an EMBL/GenBank/DDBJ whole genome shotgun (WGS) entry which is preliminary data.</text>
</comment>
<accession>A0A133YHS2</accession>
<dbReference type="PANTHER" id="PTHR43346:SF1">
    <property type="entry name" value="QUERCETIN 2,3-DIOXYGENASE-RELATED"/>
    <property type="match status" value="1"/>
</dbReference>
<dbReference type="PANTHER" id="PTHR43346">
    <property type="entry name" value="LIGAND BINDING DOMAIN PROTEIN, PUTATIVE (AFU_ORTHOLOGUE AFUA_6G14370)-RELATED"/>
    <property type="match status" value="1"/>
</dbReference>
<dbReference type="RefSeq" id="WP_066712182.1">
    <property type="nucleotide sequence ID" value="NZ_CP118869.1"/>
</dbReference>
<dbReference type="Gene3D" id="2.60.120.10">
    <property type="entry name" value="Jelly Rolls"/>
    <property type="match status" value="1"/>
</dbReference>
<dbReference type="InterPro" id="IPR014710">
    <property type="entry name" value="RmlC-like_jellyroll"/>
</dbReference>
<name>A0A133YHS2_9FIRM</name>
<dbReference type="AlphaFoldDB" id="A0A133YHS2"/>
<dbReference type="SUPFAM" id="SSF51182">
    <property type="entry name" value="RmlC-like cupins"/>
    <property type="match status" value="1"/>
</dbReference>
<dbReference type="OrthoDB" id="2080697at2"/>
<sequence length="119" mass="14097">MFKLNETEKEYRFNNEGGPKYLMKGPRMKFAIVRFRPGEDFPAHYHEQMEENFYIMEGEIDIYINGHLNHLTKGDFIHVEPGEVHYCINRSSSPMRMVSTLAPYKEVDKVEVPDYPTYD</sequence>
<evidence type="ECO:0000259" key="1">
    <source>
        <dbReference type="Pfam" id="PF07883"/>
    </source>
</evidence>
<dbReference type="Proteomes" id="UP000070080">
    <property type="component" value="Unassembled WGS sequence"/>
</dbReference>
<dbReference type="InterPro" id="IPR052538">
    <property type="entry name" value="Flavonoid_dioxygenase-like"/>
</dbReference>
<dbReference type="Pfam" id="PF07883">
    <property type="entry name" value="Cupin_2"/>
    <property type="match status" value="1"/>
</dbReference>
<dbReference type="InterPro" id="IPR013096">
    <property type="entry name" value="Cupin_2"/>
</dbReference>
<organism evidence="2 3">
    <name type="scientific">Amygdalobacter nucleatus</name>
    <dbReference type="NCBI Taxonomy" id="3029274"/>
    <lineage>
        <taxon>Bacteria</taxon>
        <taxon>Bacillati</taxon>
        <taxon>Bacillota</taxon>
        <taxon>Clostridia</taxon>
        <taxon>Eubacteriales</taxon>
        <taxon>Oscillospiraceae</taxon>
        <taxon>Amygdalobacter</taxon>
    </lineage>
</organism>
<dbReference type="PATRIC" id="fig|1497955.3.peg.33"/>
<gene>
    <name evidence="2" type="ORF">HMPREF1872_00033</name>
</gene>
<feature type="domain" description="Cupin type-2" evidence="1">
    <location>
        <begin position="32"/>
        <end position="99"/>
    </location>
</feature>
<evidence type="ECO:0000313" key="3">
    <source>
        <dbReference type="Proteomes" id="UP000070080"/>
    </source>
</evidence>